<gene>
    <name evidence="1" type="ORF">NDU88_006574</name>
</gene>
<protein>
    <submittedName>
        <fullName evidence="1">Uncharacterized protein</fullName>
    </submittedName>
</protein>
<evidence type="ECO:0000313" key="2">
    <source>
        <dbReference type="Proteomes" id="UP001066276"/>
    </source>
</evidence>
<organism evidence="1 2">
    <name type="scientific">Pleurodeles waltl</name>
    <name type="common">Iberian ribbed newt</name>
    <dbReference type="NCBI Taxonomy" id="8319"/>
    <lineage>
        <taxon>Eukaryota</taxon>
        <taxon>Metazoa</taxon>
        <taxon>Chordata</taxon>
        <taxon>Craniata</taxon>
        <taxon>Vertebrata</taxon>
        <taxon>Euteleostomi</taxon>
        <taxon>Amphibia</taxon>
        <taxon>Batrachia</taxon>
        <taxon>Caudata</taxon>
        <taxon>Salamandroidea</taxon>
        <taxon>Salamandridae</taxon>
        <taxon>Pleurodelinae</taxon>
        <taxon>Pleurodeles</taxon>
    </lineage>
</organism>
<sequence>MIADASTLASLYAGDLREVELPRTTQDRSYTGDGGLQQLSSILQAGLSKGVGERPCCSKLHESSLLAYFKKKPKLELLARGGEIELAPGWGVPMESAVTDALPIACGYSTTAELVHRPALSTLSQLHLRMK</sequence>
<keyword evidence="2" id="KW-1185">Reference proteome</keyword>
<accession>A0AAV7ULE0</accession>
<dbReference type="Proteomes" id="UP001066276">
    <property type="component" value="Chromosome 3_1"/>
</dbReference>
<dbReference type="AlphaFoldDB" id="A0AAV7ULE0"/>
<evidence type="ECO:0000313" key="1">
    <source>
        <dbReference type="EMBL" id="KAJ1189832.1"/>
    </source>
</evidence>
<dbReference type="EMBL" id="JANPWB010000005">
    <property type="protein sequence ID" value="KAJ1189832.1"/>
    <property type="molecule type" value="Genomic_DNA"/>
</dbReference>
<comment type="caution">
    <text evidence="1">The sequence shown here is derived from an EMBL/GenBank/DDBJ whole genome shotgun (WGS) entry which is preliminary data.</text>
</comment>
<reference evidence="1" key="1">
    <citation type="journal article" date="2022" name="bioRxiv">
        <title>Sequencing and chromosome-scale assembly of the giantPleurodeles waltlgenome.</title>
        <authorList>
            <person name="Brown T."/>
            <person name="Elewa A."/>
            <person name="Iarovenko S."/>
            <person name="Subramanian E."/>
            <person name="Araus A.J."/>
            <person name="Petzold A."/>
            <person name="Susuki M."/>
            <person name="Suzuki K.-i.T."/>
            <person name="Hayashi T."/>
            <person name="Toyoda A."/>
            <person name="Oliveira C."/>
            <person name="Osipova E."/>
            <person name="Leigh N.D."/>
            <person name="Simon A."/>
            <person name="Yun M.H."/>
        </authorList>
    </citation>
    <scope>NUCLEOTIDE SEQUENCE</scope>
    <source>
        <strain evidence="1">20211129_DDA</strain>
        <tissue evidence="1">Liver</tissue>
    </source>
</reference>
<proteinExistence type="predicted"/>
<name>A0AAV7ULE0_PLEWA</name>